<protein>
    <submittedName>
        <fullName evidence="1">Uncharacterized protein</fullName>
    </submittedName>
</protein>
<dbReference type="EMBL" id="BARV01045391">
    <property type="protein sequence ID" value="GAI68398.1"/>
    <property type="molecule type" value="Genomic_DNA"/>
</dbReference>
<gene>
    <name evidence="1" type="ORF">S06H3_66522</name>
</gene>
<accession>X1QJH0</accession>
<reference evidence="1" key="1">
    <citation type="journal article" date="2014" name="Front. Microbiol.">
        <title>High frequency of phylogenetically diverse reductive dehalogenase-homologous genes in deep subseafloor sedimentary metagenomes.</title>
        <authorList>
            <person name="Kawai M."/>
            <person name="Futagami T."/>
            <person name="Toyoda A."/>
            <person name="Takaki Y."/>
            <person name="Nishi S."/>
            <person name="Hori S."/>
            <person name="Arai W."/>
            <person name="Tsubouchi T."/>
            <person name="Morono Y."/>
            <person name="Uchiyama I."/>
            <person name="Ito T."/>
            <person name="Fujiyama A."/>
            <person name="Inagaki F."/>
            <person name="Takami H."/>
        </authorList>
    </citation>
    <scope>NUCLEOTIDE SEQUENCE</scope>
    <source>
        <strain evidence="1">Expedition CK06-06</strain>
    </source>
</reference>
<comment type="caution">
    <text evidence="1">The sequence shown here is derived from an EMBL/GenBank/DDBJ whole genome shotgun (WGS) entry which is preliminary data.</text>
</comment>
<dbReference type="AlphaFoldDB" id="X1QJH0"/>
<sequence length="41" mass="4627">PFDAFLNCEDTKEFVAFPGLKKRAVNARGKQTYKPSSVPLR</sequence>
<proteinExistence type="predicted"/>
<name>X1QJH0_9ZZZZ</name>
<evidence type="ECO:0000313" key="1">
    <source>
        <dbReference type="EMBL" id="GAI68398.1"/>
    </source>
</evidence>
<feature type="non-terminal residue" evidence="1">
    <location>
        <position position="1"/>
    </location>
</feature>
<organism evidence="1">
    <name type="scientific">marine sediment metagenome</name>
    <dbReference type="NCBI Taxonomy" id="412755"/>
    <lineage>
        <taxon>unclassified sequences</taxon>
        <taxon>metagenomes</taxon>
        <taxon>ecological metagenomes</taxon>
    </lineage>
</organism>